<keyword evidence="1" id="KW-0812">Transmembrane</keyword>
<dbReference type="Gene3D" id="3.90.420.10">
    <property type="entry name" value="Oxidoreductase, molybdopterin-binding domain"/>
    <property type="match status" value="1"/>
</dbReference>
<dbReference type="PANTHER" id="PTHR19372:SF7">
    <property type="entry name" value="SULFITE OXIDASE, MITOCHONDRIAL"/>
    <property type="match status" value="1"/>
</dbReference>
<dbReference type="PRINTS" id="PR00407">
    <property type="entry name" value="EUMOPTERIN"/>
</dbReference>
<dbReference type="AlphaFoldDB" id="A0A0B2A2G6"/>
<dbReference type="Proteomes" id="UP000031030">
    <property type="component" value="Unassembled WGS sequence"/>
</dbReference>
<dbReference type="Pfam" id="PF00174">
    <property type="entry name" value="Oxidored_molyb"/>
    <property type="match status" value="1"/>
</dbReference>
<dbReference type="InterPro" id="IPR008335">
    <property type="entry name" value="Mopterin_OxRdtase_euk"/>
</dbReference>
<organism evidence="3 4">
    <name type="scientific">Microbacterium mangrovi</name>
    <dbReference type="NCBI Taxonomy" id="1348253"/>
    <lineage>
        <taxon>Bacteria</taxon>
        <taxon>Bacillati</taxon>
        <taxon>Actinomycetota</taxon>
        <taxon>Actinomycetes</taxon>
        <taxon>Micrococcales</taxon>
        <taxon>Microbacteriaceae</taxon>
        <taxon>Microbacterium</taxon>
    </lineage>
</organism>
<feature type="transmembrane region" description="Helical" evidence="1">
    <location>
        <begin position="166"/>
        <end position="187"/>
    </location>
</feature>
<keyword evidence="1" id="KW-0472">Membrane</keyword>
<dbReference type="InterPro" id="IPR014756">
    <property type="entry name" value="Ig_E-set"/>
</dbReference>
<keyword evidence="4" id="KW-1185">Reference proteome</keyword>
<evidence type="ECO:0000313" key="4">
    <source>
        <dbReference type="Proteomes" id="UP000031030"/>
    </source>
</evidence>
<feature type="transmembrane region" description="Helical" evidence="1">
    <location>
        <begin position="119"/>
        <end position="140"/>
    </location>
</feature>
<reference evidence="3 4" key="1">
    <citation type="submission" date="2014-11" db="EMBL/GenBank/DDBJ databases">
        <title>Genome sequence of Microbacterium mangrovi MUSC 115(T).</title>
        <authorList>
            <person name="Lee L.-H."/>
        </authorList>
    </citation>
    <scope>NUCLEOTIDE SEQUENCE [LARGE SCALE GENOMIC DNA]</scope>
    <source>
        <strain evidence="3 4">MUSC 115</strain>
    </source>
</reference>
<evidence type="ECO:0000256" key="1">
    <source>
        <dbReference type="SAM" id="Phobius"/>
    </source>
</evidence>
<dbReference type="GO" id="GO:0043546">
    <property type="term" value="F:molybdopterin cofactor binding"/>
    <property type="evidence" value="ECO:0007669"/>
    <property type="project" value="TreeGrafter"/>
</dbReference>
<dbReference type="GO" id="GO:0020037">
    <property type="term" value="F:heme binding"/>
    <property type="evidence" value="ECO:0007669"/>
    <property type="project" value="TreeGrafter"/>
</dbReference>
<dbReference type="EMBL" id="JTDK01000019">
    <property type="protein sequence ID" value="KHK95752.1"/>
    <property type="molecule type" value="Genomic_DNA"/>
</dbReference>
<dbReference type="OrthoDB" id="9795587at2"/>
<dbReference type="Gene3D" id="2.60.40.650">
    <property type="match status" value="1"/>
</dbReference>
<dbReference type="STRING" id="1348253.LK09_18160"/>
<dbReference type="InterPro" id="IPR036374">
    <property type="entry name" value="OxRdtase_Mopterin-bd_sf"/>
</dbReference>
<evidence type="ECO:0000313" key="3">
    <source>
        <dbReference type="EMBL" id="KHK95752.1"/>
    </source>
</evidence>
<evidence type="ECO:0000259" key="2">
    <source>
        <dbReference type="Pfam" id="PF00174"/>
    </source>
</evidence>
<dbReference type="GO" id="GO:0006790">
    <property type="term" value="P:sulfur compound metabolic process"/>
    <property type="evidence" value="ECO:0007669"/>
    <property type="project" value="TreeGrafter"/>
</dbReference>
<feature type="domain" description="Oxidoreductase molybdopterin-binding" evidence="2">
    <location>
        <begin position="241"/>
        <end position="391"/>
    </location>
</feature>
<protein>
    <submittedName>
        <fullName evidence="3">Oxidoreductase</fullName>
    </submittedName>
</protein>
<name>A0A0B2A2G6_9MICO</name>
<proteinExistence type="predicted"/>
<comment type="caution">
    <text evidence="3">The sequence shown here is derived from an EMBL/GenBank/DDBJ whole genome shotgun (WGS) entry which is preliminary data.</text>
</comment>
<feature type="transmembrane region" description="Helical" evidence="1">
    <location>
        <begin position="68"/>
        <end position="88"/>
    </location>
</feature>
<keyword evidence="1" id="KW-1133">Transmembrane helix</keyword>
<accession>A0A0B2A2G6</accession>
<dbReference type="SUPFAM" id="SSF56524">
    <property type="entry name" value="Oxidoreductase molybdopterin-binding domain"/>
    <property type="match status" value="1"/>
</dbReference>
<dbReference type="RefSeq" id="WP_039402741.1">
    <property type="nucleotide sequence ID" value="NZ_JTDK01000019.1"/>
</dbReference>
<feature type="transmembrane region" description="Helical" evidence="1">
    <location>
        <begin position="95"/>
        <end position="113"/>
    </location>
</feature>
<dbReference type="GO" id="GO:0008482">
    <property type="term" value="F:sulfite oxidase activity"/>
    <property type="evidence" value="ECO:0007669"/>
    <property type="project" value="TreeGrafter"/>
</dbReference>
<gene>
    <name evidence="3" type="ORF">LK09_18160</name>
</gene>
<dbReference type="PANTHER" id="PTHR19372">
    <property type="entry name" value="SULFITE REDUCTASE"/>
    <property type="match status" value="1"/>
</dbReference>
<sequence length="515" mass="53137">MTGRPRYALAALAGIAAVVLGAGVGEFAAAIAAPASSPFAAIGGTLIDAAPPWAKNTAIALFGTGDKAALLTGIAIVLLVVAAVAGVLEARFPPTGRIICLVLGAVGVIAAVHRPDADSLAWAPSAISGILAAVAIGPLVRLAGVRMPATGEPAEPETGTTTRRGFFAWTATAAVVGVVAAAVGTAMQGGSRAVSALRKAVHLPAPVSTVTVPSSASLSVPGITPVITSNADFYRIDTALVVPQVDPDTWRLRIHGLVDREVILTWAQLLALPLRESAATLSCVSNDVGGGLISTAVWLGYPLRELLAKAGVHPDADMVLSTSVDGFTASTPLETLTDPHREAILAVGMNGEPLPPEHGFPVRMVVPGLYGYVSATKWVTDLEVTRFADATAYWTDRGWSSHGPIKLESRIDVPQNGSRVKAGDAVIAGVAWHPHTAITGVQVQVDSGPWQHAQLATAVSADTWVQWRLPWKAAAGSHRIRVRAMDADGTVQTETIAPPEPNGASGWHTIQVTVA</sequence>
<dbReference type="SUPFAM" id="SSF81296">
    <property type="entry name" value="E set domains"/>
    <property type="match status" value="1"/>
</dbReference>
<dbReference type="InterPro" id="IPR000572">
    <property type="entry name" value="OxRdtase_Mopterin-bd_dom"/>
</dbReference>